<dbReference type="InterPro" id="IPR003661">
    <property type="entry name" value="HisK_dim/P_dom"/>
</dbReference>
<keyword evidence="10" id="KW-0902">Two-component regulatory system</keyword>
<comment type="caution">
    <text evidence="15">The sequence shown here is derived from an EMBL/GenBank/DDBJ whole genome shotgun (WGS) entry which is preliminary data.</text>
</comment>
<dbReference type="AlphaFoldDB" id="A0A9D1GVE0"/>
<dbReference type="EC" id="2.7.13.3" evidence="3"/>
<evidence type="ECO:0000256" key="11">
    <source>
        <dbReference type="ARBA" id="ARBA00023136"/>
    </source>
</evidence>
<accession>A0A9D1GVE0</accession>
<keyword evidence="7" id="KW-0547">Nucleotide-binding</keyword>
<keyword evidence="13" id="KW-1133">Transmembrane helix</keyword>
<dbReference type="GO" id="GO:0005886">
    <property type="term" value="C:plasma membrane"/>
    <property type="evidence" value="ECO:0007669"/>
    <property type="project" value="UniProtKB-SubCell"/>
</dbReference>
<sequence length="279" mass="30007">MHPAWALVIGLVVGLCVGVVVTVLVRRVTRAPVAPPLDLEAGPVTVPSEVEDLVAVLHAAAMVVGPHDEVMCANLTAVGSPLLRGARITEPALLELVRQVRGQDGSIATELEVRRGRGQATVHYAVRVAPLSTDLIIALAEDRTESLRIEAVRRDFVANVSHELKTPIGALSLLAETIQDAADEPEMVRRFAGRMEIESVRLSEMVRQIIELSRLQALDPLTSGEVVEIDEVLAEVVDRVGVEVTNRDVCLHTTGERGLELVGNHVQIVTALANLVENA</sequence>
<dbReference type="GO" id="GO:0005524">
    <property type="term" value="F:ATP binding"/>
    <property type="evidence" value="ECO:0007669"/>
    <property type="project" value="UniProtKB-KW"/>
</dbReference>
<organism evidence="15 16">
    <name type="scientific">Candidatus Avipropionibacterium avicola</name>
    <dbReference type="NCBI Taxonomy" id="2840701"/>
    <lineage>
        <taxon>Bacteria</taxon>
        <taxon>Bacillati</taxon>
        <taxon>Actinomycetota</taxon>
        <taxon>Actinomycetes</taxon>
        <taxon>Propionibacteriales</taxon>
        <taxon>Propionibacteriaceae</taxon>
        <taxon>Propionibacteriaceae incertae sedis</taxon>
        <taxon>Candidatus Avipropionibacterium</taxon>
    </lineage>
</organism>
<dbReference type="PANTHER" id="PTHR45453:SF1">
    <property type="entry name" value="PHOSPHATE REGULON SENSOR PROTEIN PHOR"/>
    <property type="match status" value="1"/>
</dbReference>
<dbReference type="InterPro" id="IPR005467">
    <property type="entry name" value="His_kinase_dom"/>
</dbReference>
<dbReference type="GO" id="GO:0004721">
    <property type="term" value="F:phosphoprotein phosphatase activity"/>
    <property type="evidence" value="ECO:0007669"/>
    <property type="project" value="TreeGrafter"/>
</dbReference>
<dbReference type="Gene3D" id="1.10.287.130">
    <property type="match status" value="1"/>
</dbReference>
<reference evidence="15" key="2">
    <citation type="journal article" date="2021" name="PeerJ">
        <title>Extensive microbial diversity within the chicken gut microbiome revealed by metagenomics and culture.</title>
        <authorList>
            <person name="Gilroy R."/>
            <person name="Ravi A."/>
            <person name="Getino M."/>
            <person name="Pursley I."/>
            <person name="Horton D.L."/>
            <person name="Alikhan N.F."/>
            <person name="Baker D."/>
            <person name="Gharbi K."/>
            <person name="Hall N."/>
            <person name="Watson M."/>
            <person name="Adriaenssens E.M."/>
            <person name="Foster-Nyarko E."/>
            <person name="Jarju S."/>
            <person name="Secka A."/>
            <person name="Antonio M."/>
            <person name="Oren A."/>
            <person name="Chaudhuri R.R."/>
            <person name="La Ragione R."/>
            <person name="Hildebrand F."/>
            <person name="Pallen M.J."/>
        </authorList>
    </citation>
    <scope>NUCLEOTIDE SEQUENCE</scope>
    <source>
        <strain evidence="15">ChiGjej1B1-24693</strain>
    </source>
</reference>
<keyword evidence="8 15" id="KW-0418">Kinase</keyword>
<comment type="subcellular location">
    <subcellularLocation>
        <location evidence="2">Cell membrane</location>
    </subcellularLocation>
</comment>
<gene>
    <name evidence="15" type="ORF">IAA98_00690</name>
</gene>
<name>A0A9D1GVE0_9ACTN</name>
<evidence type="ECO:0000256" key="8">
    <source>
        <dbReference type="ARBA" id="ARBA00022777"/>
    </source>
</evidence>
<protein>
    <recommendedName>
        <fullName evidence="12">Sensor-like histidine kinase SenX3</fullName>
        <ecNumber evidence="3">2.7.13.3</ecNumber>
    </recommendedName>
</protein>
<dbReference type="FunFam" id="1.10.287.130:FF:000008">
    <property type="entry name" value="Two-component sensor histidine kinase"/>
    <property type="match status" value="1"/>
</dbReference>
<reference evidence="15" key="1">
    <citation type="submission" date="2020-10" db="EMBL/GenBank/DDBJ databases">
        <authorList>
            <person name="Gilroy R."/>
        </authorList>
    </citation>
    <scope>NUCLEOTIDE SEQUENCE</scope>
    <source>
        <strain evidence="15">ChiGjej1B1-24693</strain>
    </source>
</reference>
<dbReference type="InterPro" id="IPR050351">
    <property type="entry name" value="BphY/WalK/GraS-like"/>
</dbReference>
<evidence type="ECO:0000256" key="6">
    <source>
        <dbReference type="ARBA" id="ARBA00022679"/>
    </source>
</evidence>
<keyword evidence="4" id="KW-1003">Cell membrane</keyword>
<evidence type="ECO:0000256" key="2">
    <source>
        <dbReference type="ARBA" id="ARBA00004236"/>
    </source>
</evidence>
<evidence type="ECO:0000259" key="14">
    <source>
        <dbReference type="PROSITE" id="PS50109"/>
    </source>
</evidence>
<comment type="catalytic activity">
    <reaction evidence="1">
        <text>ATP + protein L-histidine = ADP + protein N-phospho-L-histidine.</text>
        <dbReference type="EC" id="2.7.13.3"/>
    </reaction>
</comment>
<evidence type="ECO:0000256" key="12">
    <source>
        <dbReference type="ARBA" id="ARBA00039401"/>
    </source>
</evidence>
<keyword evidence="6" id="KW-0808">Transferase</keyword>
<keyword evidence="5" id="KW-0597">Phosphoprotein</keyword>
<dbReference type="SMART" id="SM00388">
    <property type="entry name" value="HisKA"/>
    <property type="match status" value="1"/>
</dbReference>
<dbReference type="CDD" id="cd00082">
    <property type="entry name" value="HisKA"/>
    <property type="match status" value="1"/>
</dbReference>
<evidence type="ECO:0000256" key="4">
    <source>
        <dbReference type="ARBA" id="ARBA00022475"/>
    </source>
</evidence>
<dbReference type="PANTHER" id="PTHR45453">
    <property type="entry name" value="PHOSPHATE REGULON SENSOR PROTEIN PHOR"/>
    <property type="match status" value="1"/>
</dbReference>
<evidence type="ECO:0000313" key="16">
    <source>
        <dbReference type="Proteomes" id="UP000886842"/>
    </source>
</evidence>
<dbReference type="Proteomes" id="UP000886842">
    <property type="component" value="Unassembled WGS sequence"/>
</dbReference>
<feature type="non-terminal residue" evidence="15">
    <location>
        <position position="279"/>
    </location>
</feature>
<evidence type="ECO:0000256" key="10">
    <source>
        <dbReference type="ARBA" id="ARBA00023012"/>
    </source>
</evidence>
<dbReference type="GO" id="GO:0016036">
    <property type="term" value="P:cellular response to phosphate starvation"/>
    <property type="evidence" value="ECO:0007669"/>
    <property type="project" value="TreeGrafter"/>
</dbReference>
<keyword evidence="9" id="KW-0067">ATP-binding</keyword>
<dbReference type="SUPFAM" id="SSF47384">
    <property type="entry name" value="Homodimeric domain of signal transducing histidine kinase"/>
    <property type="match status" value="1"/>
</dbReference>
<feature type="domain" description="Histidine kinase" evidence="14">
    <location>
        <begin position="159"/>
        <end position="279"/>
    </location>
</feature>
<proteinExistence type="predicted"/>
<feature type="transmembrane region" description="Helical" evidence="13">
    <location>
        <begin position="6"/>
        <end position="25"/>
    </location>
</feature>
<dbReference type="PROSITE" id="PS50109">
    <property type="entry name" value="HIS_KIN"/>
    <property type="match status" value="1"/>
</dbReference>
<evidence type="ECO:0000256" key="13">
    <source>
        <dbReference type="SAM" id="Phobius"/>
    </source>
</evidence>
<evidence type="ECO:0000256" key="9">
    <source>
        <dbReference type="ARBA" id="ARBA00022840"/>
    </source>
</evidence>
<keyword evidence="13" id="KW-0812">Transmembrane</keyword>
<evidence type="ECO:0000256" key="5">
    <source>
        <dbReference type="ARBA" id="ARBA00022553"/>
    </source>
</evidence>
<evidence type="ECO:0000256" key="1">
    <source>
        <dbReference type="ARBA" id="ARBA00000085"/>
    </source>
</evidence>
<evidence type="ECO:0000256" key="3">
    <source>
        <dbReference type="ARBA" id="ARBA00012438"/>
    </source>
</evidence>
<dbReference type="Pfam" id="PF00512">
    <property type="entry name" value="HisKA"/>
    <property type="match status" value="1"/>
</dbReference>
<dbReference type="GO" id="GO:0000155">
    <property type="term" value="F:phosphorelay sensor kinase activity"/>
    <property type="evidence" value="ECO:0007669"/>
    <property type="project" value="InterPro"/>
</dbReference>
<evidence type="ECO:0000256" key="7">
    <source>
        <dbReference type="ARBA" id="ARBA00022741"/>
    </source>
</evidence>
<dbReference type="InterPro" id="IPR036097">
    <property type="entry name" value="HisK_dim/P_sf"/>
</dbReference>
<evidence type="ECO:0000313" key="15">
    <source>
        <dbReference type="EMBL" id="HIT74084.1"/>
    </source>
</evidence>
<dbReference type="EMBL" id="DVLP01000022">
    <property type="protein sequence ID" value="HIT74084.1"/>
    <property type="molecule type" value="Genomic_DNA"/>
</dbReference>
<keyword evidence="11 13" id="KW-0472">Membrane</keyword>